<accession>A0ABY6G1V9</accession>
<dbReference type="Gene3D" id="3.40.630.120">
    <property type="match status" value="1"/>
</dbReference>
<keyword evidence="4" id="KW-1185">Reference proteome</keyword>
<evidence type="ECO:0000259" key="1">
    <source>
        <dbReference type="Pfam" id="PF18082"/>
    </source>
</evidence>
<evidence type="ECO:0000259" key="2">
    <source>
        <dbReference type="Pfam" id="PF18164"/>
    </source>
</evidence>
<organism evidence="3 4">
    <name type="scientific">Brachybacterium huguangmaarense</name>
    <dbReference type="NCBI Taxonomy" id="1652028"/>
    <lineage>
        <taxon>Bacteria</taxon>
        <taxon>Bacillati</taxon>
        <taxon>Actinomycetota</taxon>
        <taxon>Actinomycetes</taxon>
        <taxon>Micrococcales</taxon>
        <taxon>Dermabacteraceae</taxon>
        <taxon>Brachybacterium</taxon>
    </lineage>
</organism>
<dbReference type="Proteomes" id="UP001164305">
    <property type="component" value="Chromosome"/>
</dbReference>
<dbReference type="EMBL" id="CP107020">
    <property type="protein sequence ID" value="UYG17097.1"/>
    <property type="molecule type" value="Genomic_DNA"/>
</dbReference>
<dbReference type="GO" id="GO:0016746">
    <property type="term" value="F:acyltransferase activity"/>
    <property type="evidence" value="ECO:0007669"/>
    <property type="project" value="UniProtKB-KW"/>
</dbReference>
<dbReference type="Pfam" id="PF18164">
    <property type="entry name" value="GNAT_C"/>
    <property type="match status" value="1"/>
</dbReference>
<protein>
    <submittedName>
        <fullName evidence="3">Acyltransferase domain-containing protein</fullName>
    </submittedName>
</protein>
<dbReference type="RefSeq" id="WP_263594306.1">
    <property type="nucleotide sequence ID" value="NZ_CP107020.1"/>
</dbReference>
<gene>
    <name evidence="3" type="ORF">BRM3_01280</name>
</gene>
<keyword evidence="3" id="KW-0808">Transferase</keyword>
<dbReference type="InterPro" id="IPR041273">
    <property type="entry name" value="NAT_N"/>
</dbReference>
<dbReference type="InterPro" id="IPR041644">
    <property type="entry name" value="GNAT_C"/>
</dbReference>
<name>A0ABY6G1V9_9MICO</name>
<evidence type="ECO:0000313" key="3">
    <source>
        <dbReference type="EMBL" id="UYG17097.1"/>
    </source>
</evidence>
<keyword evidence="3" id="KW-0012">Acyltransferase</keyword>
<feature type="domain" description="N-acyltransferase N-terminal" evidence="1">
    <location>
        <begin position="44"/>
        <end position="180"/>
    </location>
</feature>
<dbReference type="Pfam" id="PF18082">
    <property type="entry name" value="NAT_N"/>
    <property type="match status" value="1"/>
</dbReference>
<proteinExistence type="predicted"/>
<sequence>MLPTGHRDDQDRAAEVIGTPPHTVRPAFTLEPEAVHLMLTAPAAAATMDLLGISEPDRSELLALIPRAVADDEILAAITQVANLLRAEAGLTAAPAQLGARKEADDALQARLVPGQGLVAILGHLVGTDTVRAWHAARGLSSEQSWGVLADLGQQMRVHRATFGELGHHTLAWTAMNWAGRLFWLGRLQFDLHRRRDRDGERWALGVHIPATGPLSPAAVEASLDAATAFFTARFADLGADRSPATPPFGREFECTSWLVSAELPRLLGPDSNLGAFARRWQIEDTYDAAGDAAFFVFHRRPPVVPEQLVARTRLERAVQERLVAGEGWRGGIGRLVR</sequence>
<feature type="domain" description="GNAT-like C-terminal" evidence="2">
    <location>
        <begin position="182"/>
        <end position="336"/>
    </location>
</feature>
<reference evidence="3" key="1">
    <citation type="submission" date="2022-10" db="EMBL/GenBank/DDBJ databases">
        <title>Whole-Genome Sequencing of Brachybacterium huguangmaarense BRM-3, Isolated from Betula schmidtii.</title>
        <authorList>
            <person name="Haam D."/>
        </authorList>
    </citation>
    <scope>NUCLEOTIDE SEQUENCE</scope>
    <source>
        <strain evidence="3">BRM-3</strain>
    </source>
</reference>
<evidence type="ECO:0000313" key="4">
    <source>
        <dbReference type="Proteomes" id="UP001164305"/>
    </source>
</evidence>